<organism evidence="1 2">
    <name type="scientific">Caerostris darwini</name>
    <dbReference type="NCBI Taxonomy" id="1538125"/>
    <lineage>
        <taxon>Eukaryota</taxon>
        <taxon>Metazoa</taxon>
        <taxon>Ecdysozoa</taxon>
        <taxon>Arthropoda</taxon>
        <taxon>Chelicerata</taxon>
        <taxon>Arachnida</taxon>
        <taxon>Araneae</taxon>
        <taxon>Araneomorphae</taxon>
        <taxon>Entelegynae</taxon>
        <taxon>Araneoidea</taxon>
        <taxon>Araneidae</taxon>
        <taxon>Caerostris</taxon>
    </lineage>
</organism>
<evidence type="ECO:0000313" key="2">
    <source>
        <dbReference type="Proteomes" id="UP001054837"/>
    </source>
</evidence>
<proteinExistence type="predicted"/>
<reference evidence="1 2" key="1">
    <citation type="submission" date="2021-06" db="EMBL/GenBank/DDBJ databases">
        <title>Caerostris darwini draft genome.</title>
        <authorList>
            <person name="Kono N."/>
            <person name="Arakawa K."/>
        </authorList>
    </citation>
    <scope>NUCLEOTIDE SEQUENCE [LARGE SCALE GENOMIC DNA]</scope>
</reference>
<evidence type="ECO:0000313" key="1">
    <source>
        <dbReference type="EMBL" id="GIY28863.1"/>
    </source>
</evidence>
<dbReference type="Proteomes" id="UP001054837">
    <property type="component" value="Unassembled WGS sequence"/>
</dbReference>
<gene>
    <name evidence="1" type="ORF">CDAR_388831</name>
</gene>
<comment type="caution">
    <text evidence="1">The sequence shown here is derived from an EMBL/GenBank/DDBJ whole genome shotgun (WGS) entry which is preliminary data.</text>
</comment>
<keyword evidence="2" id="KW-1185">Reference proteome</keyword>
<protein>
    <submittedName>
        <fullName evidence="1">Uncharacterized protein</fullName>
    </submittedName>
</protein>
<name>A0AAV4SAA7_9ARAC</name>
<accession>A0AAV4SAA7</accession>
<dbReference type="AlphaFoldDB" id="A0AAV4SAA7"/>
<dbReference type="EMBL" id="BPLQ01007231">
    <property type="protein sequence ID" value="GIY28863.1"/>
    <property type="molecule type" value="Genomic_DNA"/>
</dbReference>
<sequence length="114" mass="13062">MPPTERSRASPHPQKQLKLLPRRQISWAEFKKSIFTCEAISQDVNEIGTHFDRDLINIQNGNFTFIWSHRKLPDPTLIIRPHLHTAIVEGSTLFSFCPSSSSLKKKKGGFSMEE</sequence>